<dbReference type="PANTHER" id="PTHR34217">
    <property type="entry name" value="METAL-DEPENDENT CARBOXYPEPTIDASE"/>
    <property type="match status" value="1"/>
</dbReference>
<dbReference type="InterPro" id="IPR042088">
    <property type="entry name" value="OligoPept_F_C"/>
</dbReference>
<evidence type="ECO:0000256" key="5">
    <source>
        <dbReference type="ARBA" id="ARBA00023049"/>
    </source>
</evidence>
<keyword evidence="2 6" id="KW-0479">Metal-binding</keyword>
<dbReference type="Gene3D" id="1.20.140.70">
    <property type="entry name" value="Oligopeptidase f, N-terminal domain"/>
    <property type="match status" value="1"/>
</dbReference>
<dbReference type="InterPro" id="IPR034006">
    <property type="entry name" value="M3B_PepF_2"/>
</dbReference>
<evidence type="ECO:0000313" key="9">
    <source>
        <dbReference type="EMBL" id="PZO13442.1"/>
    </source>
</evidence>
<organism evidence="9 10">
    <name type="scientific">Leptolyngbya foveolarum</name>
    <dbReference type="NCBI Taxonomy" id="47253"/>
    <lineage>
        <taxon>Bacteria</taxon>
        <taxon>Bacillati</taxon>
        <taxon>Cyanobacteriota</taxon>
        <taxon>Cyanophyceae</taxon>
        <taxon>Leptolyngbyales</taxon>
        <taxon>Leptolyngbyaceae</taxon>
        <taxon>Leptolyngbya group</taxon>
        <taxon>Leptolyngbya</taxon>
    </lineage>
</organism>
<dbReference type="InterPro" id="IPR011977">
    <property type="entry name" value="Pept_M3B_clade3"/>
</dbReference>
<accession>A0A2W4TXR1</accession>
<keyword evidence="5 6" id="KW-0482">Metalloprotease</keyword>
<protein>
    <submittedName>
        <fullName evidence="9">Peptidase family M3</fullName>
    </submittedName>
</protein>
<gene>
    <name evidence="9" type="ORF">DCF25_16100</name>
</gene>
<dbReference type="InterPro" id="IPR001567">
    <property type="entry name" value="Pept_M3A_M3B_dom"/>
</dbReference>
<evidence type="ECO:0000313" key="10">
    <source>
        <dbReference type="Proteomes" id="UP000249354"/>
    </source>
</evidence>
<dbReference type="InterPro" id="IPR013647">
    <property type="entry name" value="OligopepF_N_dom"/>
</dbReference>
<dbReference type="GO" id="GO:0006508">
    <property type="term" value="P:proteolysis"/>
    <property type="evidence" value="ECO:0007669"/>
    <property type="project" value="UniProtKB-KW"/>
</dbReference>
<sequence length="617" mass="69529">MQTIDQPRAALRQTWDNTAFFSGTGDRKIIQTIDSLKADIIEIGTACKPFTALIATAETIDPANSNSLIDQIRSIHQKRRAVLKQLGNVSTYISSALSTDTQDTDAKTWMPILQKLSADLTELMTPFNVFLMRTSEAFINQLVQDPELAEIDFLIRHARKHKDQLLSVEEEQLVTALATNGLHTWGNLYTELAGTLKCEINGESMGLAKAANLLSHADASIRQAAWEGIRDAWSDYQSPVAAGLSAINGWRLEETKKRSGQRELHYLDKSCHQSRISRETLDALIDTTYQHKEIGHRALNAMAKVLGQKQMNPWDVMAPPPAAGKAEEISFDEAIALIAKAFNHLTPKMGDFAIMMAEKGWIDGKPTPNRSTGAYCTKFSDPKEPRIFLTYEGTMTNVLTLAHELGHAWHNWVMRDLSSMQSRYPMTLAETASIFAETLVRDALTQQATTPQQQLEIAWQDAQEAAIMLLNIPARFEFEKRLVEARKVGALRPAQLCTLMNESWEKWFENSLSGYDDLFWASKLHFSISSLGFYNYPYLFGYLFSLGIYAQQDNYGDQFNQRYTDLLRDTGIMTAEEVVQKHLKKDLSQPKFWEDSLGIVETSVTHFEKLVEQVIGA</sequence>
<dbReference type="GO" id="GO:0004222">
    <property type="term" value="F:metalloendopeptidase activity"/>
    <property type="evidence" value="ECO:0007669"/>
    <property type="project" value="InterPro"/>
</dbReference>
<evidence type="ECO:0000256" key="4">
    <source>
        <dbReference type="ARBA" id="ARBA00022833"/>
    </source>
</evidence>
<dbReference type="CDD" id="cd09607">
    <property type="entry name" value="M3B_PepF"/>
    <property type="match status" value="1"/>
</dbReference>
<dbReference type="NCBIfam" id="TIGR02290">
    <property type="entry name" value="M3_fam_3"/>
    <property type="match status" value="1"/>
</dbReference>
<dbReference type="Gene3D" id="1.10.1370.20">
    <property type="entry name" value="Oligoendopeptidase f, C-terminal domain"/>
    <property type="match status" value="1"/>
</dbReference>
<evidence type="ECO:0000259" key="8">
    <source>
        <dbReference type="Pfam" id="PF08439"/>
    </source>
</evidence>
<dbReference type="EMBL" id="QBMC01000125">
    <property type="protein sequence ID" value="PZO13442.1"/>
    <property type="molecule type" value="Genomic_DNA"/>
</dbReference>
<dbReference type="GO" id="GO:0046872">
    <property type="term" value="F:metal ion binding"/>
    <property type="evidence" value="ECO:0007669"/>
    <property type="project" value="UniProtKB-UniRule"/>
</dbReference>
<evidence type="ECO:0000256" key="2">
    <source>
        <dbReference type="ARBA" id="ARBA00022723"/>
    </source>
</evidence>
<proteinExistence type="inferred from homology"/>
<dbReference type="PANTHER" id="PTHR34217:SF1">
    <property type="entry name" value="CARBOXYPEPTIDASE 1"/>
    <property type="match status" value="1"/>
</dbReference>
<dbReference type="InterPro" id="IPR001333">
    <property type="entry name" value="Peptidase_M32_Taq"/>
</dbReference>
<dbReference type="AlphaFoldDB" id="A0A2W4TXR1"/>
<evidence type="ECO:0000259" key="7">
    <source>
        <dbReference type="Pfam" id="PF01432"/>
    </source>
</evidence>
<feature type="domain" description="Oligopeptidase F N-terminal" evidence="8">
    <location>
        <begin position="131"/>
        <end position="197"/>
    </location>
</feature>
<dbReference type="Proteomes" id="UP000249354">
    <property type="component" value="Unassembled WGS sequence"/>
</dbReference>
<comment type="similarity">
    <text evidence="6">Belongs to the peptidase M3 family.</text>
</comment>
<dbReference type="Pfam" id="PF01432">
    <property type="entry name" value="Peptidase_M3"/>
    <property type="match status" value="1"/>
</dbReference>
<evidence type="ECO:0000256" key="3">
    <source>
        <dbReference type="ARBA" id="ARBA00022801"/>
    </source>
</evidence>
<dbReference type="Pfam" id="PF08439">
    <property type="entry name" value="Peptidase_M3_N"/>
    <property type="match status" value="1"/>
</dbReference>
<dbReference type="SUPFAM" id="SSF55486">
    <property type="entry name" value="Metalloproteases ('zincins'), catalytic domain"/>
    <property type="match status" value="1"/>
</dbReference>
<comment type="caution">
    <text evidence="9">The sequence shown here is derived from an EMBL/GenBank/DDBJ whole genome shotgun (WGS) entry which is preliminary data.</text>
</comment>
<comment type="cofactor">
    <cofactor evidence="6">
        <name>Zn(2+)</name>
        <dbReference type="ChEBI" id="CHEBI:29105"/>
    </cofactor>
    <text evidence="6">Binds 1 zinc ion.</text>
</comment>
<reference evidence="9 10" key="2">
    <citation type="submission" date="2018-06" db="EMBL/GenBank/DDBJ databases">
        <title>Metagenomic assembly of (sub)arctic Cyanobacteria and their associated microbiome from non-axenic cultures.</title>
        <authorList>
            <person name="Baurain D."/>
        </authorList>
    </citation>
    <scope>NUCLEOTIDE SEQUENCE [LARGE SCALE GENOMIC DNA]</scope>
    <source>
        <strain evidence="9">ULC129bin1</strain>
    </source>
</reference>
<feature type="domain" description="Peptidase M3A/M3B catalytic" evidence="7">
    <location>
        <begin position="213"/>
        <end position="595"/>
    </location>
</feature>
<keyword evidence="4 6" id="KW-0862">Zinc</keyword>
<evidence type="ECO:0000256" key="1">
    <source>
        <dbReference type="ARBA" id="ARBA00022670"/>
    </source>
</evidence>
<dbReference type="GO" id="GO:0004181">
    <property type="term" value="F:metallocarboxypeptidase activity"/>
    <property type="evidence" value="ECO:0007669"/>
    <property type="project" value="InterPro"/>
</dbReference>
<keyword evidence="3 6" id="KW-0378">Hydrolase</keyword>
<keyword evidence="1 6" id="KW-0645">Protease</keyword>
<name>A0A2W4TXR1_9CYAN</name>
<reference evidence="10" key="1">
    <citation type="submission" date="2018-04" db="EMBL/GenBank/DDBJ databases">
        <authorList>
            <person name="Cornet L."/>
        </authorList>
    </citation>
    <scope>NUCLEOTIDE SEQUENCE [LARGE SCALE GENOMIC DNA]</scope>
</reference>
<evidence type="ECO:0000256" key="6">
    <source>
        <dbReference type="RuleBase" id="RU003435"/>
    </source>
</evidence>